<dbReference type="InterPro" id="IPR043502">
    <property type="entry name" value="DNA/RNA_pol_sf"/>
</dbReference>
<proteinExistence type="predicted"/>
<reference evidence="1" key="1">
    <citation type="submission" date="2014-09" db="EMBL/GenBank/DDBJ databases">
        <authorList>
            <person name="Magalhaes I.L.F."/>
            <person name="Oliveira U."/>
            <person name="Santos F.R."/>
            <person name="Vidigal T.H.D.A."/>
            <person name="Brescovit A.D."/>
            <person name="Santos A.J."/>
        </authorList>
    </citation>
    <scope>NUCLEOTIDE SEQUENCE</scope>
    <source>
        <tissue evidence="1">Shoot tissue taken approximately 20 cm above the soil surface</tissue>
    </source>
</reference>
<sequence>MKVDWANKWMSVPNGGSYRLLQGMVLALPEGSVVQVYLVEEPFDHQQATRSIPDFIQVILDDFVDIFTKLIGLPPSRFYDHAIPLLPGAKLVNMRPYIYPPALKDEIEKQVAEMLAQGVIQRSTSPFASPVLLVKKKDCTWRFCVDYRYLNAITVKC</sequence>
<organism evidence="1">
    <name type="scientific">Arundo donax</name>
    <name type="common">Giant reed</name>
    <name type="synonym">Donax arundinaceus</name>
    <dbReference type="NCBI Taxonomy" id="35708"/>
    <lineage>
        <taxon>Eukaryota</taxon>
        <taxon>Viridiplantae</taxon>
        <taxon>Streptophyta</taxon>
        <taxon>Embryophyta</taxon>
        <taxon>Tracheophyta</taxon>
        <taxon>Spermatophyta</taxon>
        <taxon>Magnoliopsida</taxon>
        <taxon>Liliopsida</taxon>
        <taxon>Poales</taxon>
        <taxon>Poaceae</taxon>
        <taxon>PACMAD clade</taxon>
        <taxon>Arundinoideae</taxon>
        <taxon>Arundineae</taxon>
        <taxon>Arundo</taxon>
    </lineage>
</organism>
<name>A0A0A9GAR5_ARUDO</name>
<evidence type="ECO:0008006" key="2">
    <source>
        <dbReference type="Google" id="ProtNLM"/>
    </source>
</evidence>
<protein>
    <recommendedName>
        <fullName evidence="2">Reverse transcriptase domain-containing protein</fullName>
    </recommendedName>
</protein>
<dbReference type="AlphaFoldDB" id="A0A0A9GAR5"/>
<evidence type="ECO:0000313" key="1">
    <source>
        <dbReference type="EMBL" id="JAE19606.1"/>
    </source>
</evidence>
<dbReference type="Gene3D" id="3.10.10.10">
    <property type="entry name" value="HIV Type 1 Reverse Transcriptase, subunit A, domain 1"/>
    <property type="match status" value="1"/>
</dbReference>
<reference evidence="1" key="2">
    <citation type="journal article" date="2015" name="Data Brief">
        <title>Shoot transcriptome of the giant reed, Arundo donax.</title>
        <authorList>
            <person name="Barrero R.A."/>
            <person name="Guerrero F.D."/>
            <person name="Moolhuijzen P."/>
            <person name="Goolsby J.A."/>
            <person name="Tidwell J."/>
            <person name="Bellgard S.E."/>
            <person name="Bellgard M.I."/>
        </authorList>
    </citation>
    <scope>NUCLEOTIDE SEQUENCE</scope>
    <source>
        <tissue evidence="1">Shoot tissue taken approximately 20 cm above the soil surface</tissue>
    </source>
</reference>
<dbReference type="InterPro" id="IPR032567">
    <property type="entry name" value="RTL1-rel"/>
</dbReference>
<dbReference type="SUPFAM" id="SSF56672">
    <property type="entry name" value="DNA/RNA polymerases"/>
    <property type="match status" value="1"/>
</dbReference>
<dbReference type="EMBL" id="GBRH01178290">
    <property type="protein sequence ID" value="JAE19606.1"/>
    <property type="molecule type" value="Transcribed_RNA"/>
</dbReference>
<dbReference type="PANTHER" id="PTHR15503:SF22">
    <property type="entry name" value="TRANSPOSON TY3-I GAG POLYPROTEIN"/>
    <property type="match status" value="1"/>
</dbReference>
<dbReference type="PANTHER" id="PTHR15503">
    <property type="entry name" value="LDOC1 RELATED"/>
    <property type="match status" value="1"/>
</dbReference>
<accession>A0A0A9GAR5</accession>